<comment type="similarity">
    <text evidence="1">Belongs to the cycloisomerase 2 family.</text>
</comment>
<dbReference type="RefSeq" id="WP_213513029.1">
    <property type="nucleotide sequence ID" value="NZ_BOSE01000001.1"/>
</dbReference>
<dbReference type="GO" id="GO:0005829">
    <property type="term" value="C:cytosol"/>
    <property type="evidence" value="ECO:0007669"/>
    <property type="project" value="TreeGrafter"/>
</dbReference>
<dbReference type="EMBL" id="BOSE01000001">
    <property type="protein sequence ID" value="GIP14843.1"/>
    <property type="molecule type" value="Genomic_DNA"/>
</dbReference>
<dbReference type="InterPro" id="IPR015943">
    <property type="entry name" value="WD40/YVTN_repeat-like_dom_sf"/>
</dbReference>
<dbReference type="PANTHER" id="PTHR30344:SF1">
    <property type="entry name" value="6-PHOSPHOGLUCONOLACTONASE"/>
    <property type="match status" value="1"/>
</dbReference>
<dbReference type="InterPro" id="IPR011048">
    <property type="entry name" value="Haem_d1_sf"/>
</dbReference>
<evidence type="ECO:0008006" key="4">
    <source>
        <dbReference type="Google" id="ProtNLM"/>
    </source>
</evidence>
<evidence type="ECO:0000313" key="3">
    <source>
        <dbReference type="Proteomes" id="UP000683139"/>
    </source>
</evidence>
<dbReference type="SUPFAM" id="SSF51004">
    <property type="entry name" value="C-terminal (heme d1) domain of cytochrome cd1-nitrite reductase"/>
    <property type="match status" value="1"/>
</dbReference>
<dbReference type="Gene3D" id="2.130.10.10">
    <property type="entry name" value="YVTN repeat-like/Quinoprotein amine dehydrogenase"/>
    <property type="match status" value="1"/>
</dbReference>
<dbReference type="PANTHER" id="PTHR30344">
    <property type="entry name" value="6-PHOSPHOGLUCONOLACTONASE-RELATED"/>
    <property type="match status" value="1"/>
</dbReference>
<keyword evidence="3" id="KW-1185">Reference proteome</keyword>
<reference evidence="2" key="1">
    <citation type="submission" date="2021-03" db="EMBL/GenBank/DDBJ databases">
        <title>Antimicrobial resistance genes in bacteria isolated from Japanese honey, and their potential for conferring macrolide and lincosamide resistance in the American foulbrood pathogen Paenibacillus larvae.</title>
        <authorList>
            <person name="Okamoto M."/>
            <person name="Kumagai M."/>
            <person name="Kanamori H."/>
            <person name="Takamatsu D."/>
        </authorList>
    </citation>
    <scope>NUCLEOTIDE SEQUENCE</scope>
    <source>
        <strain evidence="2">J40TS1</strain>
    </source>
</reference>
<evidence type="ECO:0000313" key="2">
    <source>
        <dbReference type="EMBL" id="GIP14843.1"/>
    </source>
</evidence>
<dbReference type="InterPro" id="IPR019405">
    <property type="entry name" value="Lactonase_7-beta_prop"/>
</dbReference>
<comment type="caution">
    <text evidence="2">The sequence shown here is derived from an EMBL/GenBank/DDBJ whole genome shotgun (WGS) entry which is preliminary data.</text>
</comment>
<gene>
    <name evidence="2" type="ORF">J40TS1_04850</name>
</gene>
<dbReference type="InterPro" id="IPR050282">
    <property type="entry name" value="Cycloisomerase_2"/>
</dbReference>
<sequence>MLLFVGSYAEASESGVELFHFDEAAGSLTKQAEYAGLKNPTFLNVNPDTKSVYAIAELVHEDGSKSGAVAHFRYTEQSLQLVNQLPTVAGTTCHIQRDQSNQYLIVTSYHGGMIGLIKLLEDGSLGETIDVVQHSGSSVDPERQDRPHPHSSFFSPDGRYLYVQDLGLDKLLVYTLDQEQGKLLAAGEVKLPAGAGPRHLAFHPSLPIAYVINELDSTVSVFRYEAATGQLDELQHISTLPEGFNGENGTAEITVSADGRFVYGSNRGHDSIVVFAVDEQGKLSVLQHISSGGGHPRHFTLTPSNRHLLVANRDNNNIVVLERDAASGKLTATGQEAFSTKPVCLIPVQ</sequence>
<accession>A0A920CX17</accession>
<name>A0A920CX17_9BACL</name>
<dbReference type="Proteomes" id="UP000683139">
    <property type="component" value="Unassembled WGS sequence"/>
</dbReference>
<dbReference type="GO" id="GO:0017057">
    <property type="term" value="F:6-phosphogluconolactonase activity"/>
    <property type="evidence" value="ECO:0007669"/>
    <property type="project" value="TreeGrafter"/>
</dbReference>
<dbReference type="Pfam" id="PF10282">
    <property type="entry name" value="Lactonase"/>
    <property type="match status" value="1"/>
</dbReference>
<proteinExistence type="inferred from homology"/>
<evidence type="ECO:0000256" key="1">
    <source>
        <dbReference type="ARBA" id="ARBA00005564"/>
    </source>
</evidence>
<dbReference type="AlphaFoldDB" id="A0A920CX17"/>
<organism evidence="2 3">
    <name type="scientific">Paenibacillus montaniterrae</name>
    <dbReference type="NCBI Taxonomy" id="429341"/>
    <lineage>
        <taxon>Bacteria</taxon>
        <taxon>Bacillati</taxon>
        <taxon>Bacillota</taxon>
        <taxon>Bacilli</taxon>
        <taxon>Bacillales</taxon>
        <taxon>Paenibacillaceae</taxon>
        <taxon>Paenibacillus</taxon>
    </lineage>
</organism>
<protein>
    <recommendedName>
        <fullName evidence="4">Lactonase family protein</fullName>
    </recommendedName>
</protein>